<comment type="function">
    <text evidence="3">May play the central regulatory role in sporulation. It may be an element of the effector pathway responsible for the activation of sporulation genes in response to nutritional stress. Spo0A may act in concert with spo0H (a sigma factor) to control the expression of some genes that are critical to the sporulation process.</text>
</comment>
<dbReference type="PANTHER" id="PTHR44591:SF3">
    <property type="entry name" value="RESPONSE REGULATORY DOMAIN-CONTAINING PROTEIN"/>
    <property type="match status" value="1"/>
</dbReference>
<dbReference type="SUPFAM" id="SSF52172">
    <property type="entry name" value="CheY-like"/>
    <property type="match status" value="1"/>
</dbReference>
<dbReference type="Proteomes" id="UP000008550">
    <property type="component" value="Chromosome"/>
</dbReference>
<dbReference type="STRING" id="498761.HM1_1060"/>
<dbReference type="KEGG" id="hmo:HM1_1060"/>
<dbReference type="PROSITE" id="PS50110">
    <property type="entry name" value="RESPONSE_REGULATORY"/>
    <property type="match status" value="1"/>
</dbReference>
<keyword evidence="2 4" id="KW-0597">Phosphoprotein</keyword>
<evidence type="ECO:0000256" key="1">
    <source>
        <dbReference type="ARBA" id="ARBA00018672"/>
    </source>
</evidence>
<protein>
    <recommendedName>
        <fullName evidence="1">Stage 0 sporulation protein A homolog</fullName>
    </recommendedName>
</protein>
<dbReference type="AlphaFoldDB" id="B0TI94"/>
<feature type="region of interest" description="Disordered" evidence="5">
    <location>
        <begin position="130"/>
        <end position="149"/>
    </location>
</feature>
<name>B0TI94_HELMI</name>
<feature type="domain" description="Response regulatory" evidence="6">
    <location>
        <begin position="6"/>
        <end position="124"/>
    </location>
</feature>
<accession>B0TI94</accession>
<dbReference type="InterPro" id="IPR011006">
    <property type="entry name" value="CheY-like_superfamily"/>
</dbReference>
<evidence type="ECO:0000313" key="8">
    <source>
        <dbReference type="Proteomes" id="UP000008550"/>
    </source>
</evidence>
<dbReference type="SMART" id="SM00448">
    <property type="entry name" value="REC"/>
    <property type="match status" value="1"/>
</dbReference>
<keyword evidence="8" id="KW-1185">Reference proteome</keyword>
<dbReference type="InterPro" id="IPR050595">
    <property type="entry name" value="Bact_response_regulator"/>
</dbReference>
<gene>
    <name evidence="7" type="ORF">HM1_1060</name>
</gene>
<evidence type="ECO:0000259" key="6">
    <source>
        <dbReference type="PROSITE" id="PS50110"/>
    </source>
</evidence>
<dbReference type="InterPro" id="IPR001789">
    <property type="entry name" value="Sig_transdc_resp-reg_receiver"/>
</dbReference>
<evidence type="ECO:0000256" key="2">
    <source>
        <dbReference type="ARBA" id="ARBA00022553"/>
    </source>
</evidence>
<evidence type="ECO:0000256" key="4">
    <source>
        <dbReference type="PROSITE-ProRule" id="PRU00169"/>
    </source>
</evidence>
<dbReference type="Gene3D" id="3.40.50.2300">
    <property type="match status" value="1"/>
</dbReference>
<organism evidence="7 8">
    <name type="scientific">Heliobacterium modesticaldum (strain ATCC 51547 / Ice1)</name>
    <dbReference type="NCBI Taxonomy" id="498761"/>
    <lineage>
        <taxon>Bacteria</taxon>
        <taxon>Bacillati</taxon>
        <taxon>Bacillota</taxon>
        <taxon>Clostridia</taxon>
        <taxon>Eubacteriales</taxon>
        <taxon>Heliobacteriaceae</taxon>
        <taxon>Heliomicrobium</taxon>
    </lineage>
</organism>
<feature type="modified residue" description="4-aspartylphosphate" evidence="4">
    <location>
        <position position="57"/>
    </location>
</feature>
<proteinExistence type="predicted"/>
<dbReference type="Pfam" id="PF00072">
    <property type="entry name" value="Response_reg"/>
    <property type="match status" value="1"/>
</dbReference>
<dbReference type="EMBL" id="CP000930">
    <property type="protein sequence ID" value="ABZ83514.1"/>
    <property type="molecule type" value="Genomic_DNA"/>
</dbReference>
<evidence type="ECO:0000313" key="7">
    <source>
        <dbReference type="EMBL" id="ABZ83514.1"/>
    </source>
</evidence>
<evidence type="ECO:0000256" key="5">
    <source>
        <dbReference type="SAM" id="MobiDB-lite"/>
    </source>
</evidence>
<reference evidence="7 8" key="1">
    <citation type="journal article" date="2008" name="J. Bacteriol.">
        <title>The genome of Heliobacterium modesticaldum, a phototrophic representative of the Firmicutes containing the simplest photosynthetic apparatus.</title>
        <authorList>
            <person name="Sattley W.M."/>
            <person name="Madigan M.T."/>
            <person name="Swingley W.D."/>
            <person name="Cheung P.C."/>
            <person name="Clocksin K.M."/>
            <person name="Conrad A.L."/>
            <person name="Dejesa L.C."/>
            <person name="Honchak B.M."/>
            <person name="Jung D.O."/>
            <person name="Karbach L.E."/>
            <person name="Kurdoglu A."/>
            <person name="Lahiri S."/>
            <person name="Mastrian S.D."/>
            <person name="Page L.E."/>
            <person name="Taylor H.L."/>
            <person name="Wang Z.T."/>
            <person name="Raymond J."/>
            <person name="Chen M."/>
            <person name="Blankenship R.E."/>
            <person name="Touchman J.W."/>
        </authorList>
    </citation>
    <scope>NUCLEOTIDE SEQUENCE [LARGE SCALE GENOMIC DNA]</scope>
    <source>
        <strain evidence="8">ATCC 51547 / Ice1</strain>
    </source>
</reference>
<dbReference type="PANTHER" id="PTHR44591">
    <property type="entry name" value="STRESS RESPONSE REGULATOR PROTEIN 1"/>
    <property type="match status" value="1"/>
</dbReference>
<dbReference type="eggNOG" id="COG0745">
    <property type="taxonomic scope" value="Bacteria"/>
</dbReference>
<evidence type="ECO:0000256" key="3">
    <source>
        <dbReference type="ARBA" id="ARBA00024867"/>
    </source>
</evidence>
<sequence length="149" mass="16550">MVTVARILIGEDNVANCELLKKILSPQGHRVFIAHNGRDVVEMAKRLQPPPQLLLLDIMMPIMDGFQTIAELQRDWRTKSIPVMMVTSSSKTADVLRSKAAGVAGYILKPYEPKVLLERIDQIVGKEAPEKAQPLSKTFSASDLLEAEE</sequence>
<dbReference type="HOGENOM" id="CLU_000445_69_17_9"/>
<dbReference type="GO" id="GO:0000160">
    <property type="term" value="P:phosphorelay signal transduction system"/>
    <property type="evidence" value="ECO:0007669"/>
    <property type="project" value="InterPro"/>
</dbReference>